<dbReference type="PANTHER" id="PTHR11161">
    <property type="entry name" value="O-ACYLTRANSFERASE"/>
    <property type="match status" value="1"/>
</dbReference>
<proteinExistence type="predicted"/>
<dbReference type="Pfam" id="PF01757">
    <property type="entry name" value="Acyl_transf_3"/>
    <property type="match status" value="1"/>
</dbReference>
<feature type="transmembrane region" description="Helical" evidence="1">
    <location>
        <begin position="144"/>
        <end position="162"/>
    </location>
</feature>
<feature type="transmembrane region" description="Helical" evidence="1">
    <location>
        <begin position="98"/>
        <end position="124"/>
    </location>
</feature>
<feature type="transmembrane region" description="Helical" evidence="1">
    <location>
        <begin position="207"/>
        <end position="227"/>
    </location>
</feature>
<evidence type="ECO:0000313" key="4">
    <source>
        <dbReference type="Proteomes" id="UP000801492"/>
    </source>
</evidence>
<protein>
    <recommendedName>
        <fullName evidence="2">Acyltransferase 3 domain-containing protein</fullName>
    </recommendedName>
</protein>
<feature type="transmembrane region" description="Helical" evidence="1">
    <location>
        <begin position="20"/>
        <end position="40"/>
    </location>
</feature>
<feature type="transmembrane region" description="Helical" evidence="1">
    <location>
        <begin position="392"/>
        <end position="410"/>
    </location>
</feature>
<dbReference type="OrthoDB" id="118951at2759"/>
<evidence type="ECO:0000259" key="2">
    <source>
        <dbReference type="Pfam" id="PF01757"/>
    </source>
</evidence>
<gene>
    <name evidence="3" type="ORF">ILUMI_24248</name>
</gene>
<dbReference type="EMBL" id="VTPC01090681">
    <property type="protein sequence ID" value="KAF2881933.1"/>
    <property type="molecule type" value="Genomic_DNA"/>
</dbReference>
<dbReference type="PANTHER" id="PTHR11161:SF0">
    <property type="entry name" value="O-ACYLTRANSFERASE LIKE PROTEIN"/>
    <property type="match status" value="1"/>
</dbReference>
<name>A0A8K0C7E3_IGNLU</name>
<feature type="transmembrane region" description="Helical" evidence="1">
    <location>
        <begin position="311"/>
        <end position="333"/>
    </location>
</feature>
<keyword evidence="1" id="KW-0812">Transmembrane</keyword>
<feature type="transmembrane region" description="Helical" evidence="1">
    <location>
        <begin position="422"/>
        <end position="442"/>
    </location>
</feature>
<sequence length="473" mass="54158">MQDRNTNLDSKLGCILTVSKYYLFHFSESAHPLLIAFSVITNGRKLFTISRDTRQISCLHGIRVLSTVWVIIGHRYQTQLSFPVKNMLYLKEWMDGEWSMFIKGGTLSVDTFFLLSGLTISYVYMQAAVKKVKFNILLFYLHRYLRLTPLLAVVVISYITILQHLGSGPLWPNAIRGMQSGCKENWWKALLYIQNFGNLEMCISQSWYLSVDTQLYILSPILLIPLLKWPGIVLSLTGLLGICSILSCFLTTWFFEFNLSMGGNTDPEALTDYMRYYYFATYTRSAPWLIGILLGYILFQVKFKGRIVINKVLVSLLWIASFAILITCLYAGYTLNSREYNKISVASHLAFERPIWAVAVGWIIFACVTGYGDPVNWFLSLPVFQVVSKFTYALYLVHLAVIYITTAQMRTVPFVSDAREMYIFWGDFALTFAVSVVVTLAFESPIIIIEKWLLDPRQKKASAIEVDRKSNEA</sequence>
<feature type="transmembrane region" description="Helical" evidence="1">
    <location>
        <begin position="353"/>
        <end position="371"/>
    </location>
</feature>
<dbReference type="InterPro" id="IPR052728">
    <property type="entry name" value="O2_lipid_transport_reg"/>
</dbReference>
<evidence type="ECO:0000313" key="3">
    <source>
        <dbReference type="EMBL" id="KAF2881933.1"/>
    </source>
</evidence>
<feature type="transmembrane region" description="Helical" evidence="1">
    <location>
        <begin position="275"/>
        <end position="299"/>
    </location>
</feature>
<organism evidence="3 4">
    <name type="scientific">Ignelater luminosus</name>
    <name type="common">Cucubano</name>
    <name type="synonym">Pyrophorus luminosus</name>
    <dbReference type="NCBI Taxonomy" id="2038154"/>
    <lineage>
        <taxon>Eukaryota</taxon>
        <taxon>Metazoa</taxon>
        <taxon>Ecdysozoa</taxon>
        <taxon>Arthropoda</taxon>
        <taxon>Hexapoda</taxon>
        <taxon>Insecta</taxon>
        <taxon>Pterygota</taxon>
        <taxon>Neoptera</taxon>
        <taxon>Endopterygota</taxon>
        <taxon>Coleoptera</taxon>
        <taxon>Polyphaga</taxon>
        <taxon>Elateriformia</taxon>
        <taxon>Elateroidea</taxon>
        <taxon>Elateridae</taxon>
        <taxon>Agrypninae</taxon>
        <taxon>Pyrophorini</taxon>
        <taxon>Ignelater</taxon>
    </lineage>
</organism>
<keyword evidence="1" id="KW-1133">Transmembrane helix</keyword>
<dbReference type="InterPro" id="IPR002656">
    <property type="entry name" value="Acyl_transf_3_dom"/>
</dbReference>
<dbReference type="Proteomes" id="UP000801492">
    <property type="component" value="Unassembled WGS sequence"/>
</dbReference>
<comment type="caution">
    <text evidence="3">The sequence shown here is derived from an EMBL/GenBank/DDBJ whole genome shotgun (WGS) entry which is preliminary data.</text>
</comment>
<evidence type="ECO:0000256" key="1">
    <source>
        <dbReference type="SAM" id="Phobius"/>
    </source>
</evidence>
<feature type="domain" description="Acyltransferase 3" evidence="2">
    <location>
        <begin position="58"/>
        <end position="442"/>
    </location>
</feature>
<feature type="transmembrane region" description="Helical" evidence="1">
    <location>
        <begin position="234"/>
        <end position="255"/>
    </location>
</feature>
<dbReference type="GO" id="GO:0016747">
    <property type="term" value="F:acyltransferase activity, transferring groups other than amino-acyl groups"/>
    <property type="evidence" value="ECO:0007669"/>
    <property type="project" value="InterPro"/>
</dbReference>
<reference evidence="3" key="1">
    <citation type="submission" date="2019-08" db="EMBL/GenBank/DDBJ databases">
        <title>The genome of the North American firefly Photinus pyralis.</title>
        <authorList>
            <consortium name="Photinus pyralis genome working group"/>
            <person name="Fallon T.R."/>
            <person name="Sander Lower S.E."/>
            <person name="Weng J.-K."/>
        </authorList>
    </citation>
    <scope>NUCLEOTIDE SEQUENCE</scope>
    <source>
        <strain evidence="3">TRF0915ILg1</strain>
        <tissue evidence="3">Whole body</tissue>
    </source>
</reference>
<keyword evidence="1" id="KW-0472">Membrane</keyword>
<dbReference type="AlphaFoldDB" id="A0A8K0C7E3"/>
<accession>A0A8K0C7E3</accession>
<keyword evidence="4" id="KW-1185">Reference proteome</keyword>